<accession>A0A0H5QNT2</accession>
<dbReference type="EMBL" id="HACM01002609">
    <property type="protein sequence ID" value="CRZ03051.1"/>
    <property type="molecule type" value="Transcribed_RNA"/>
</dbReference>
<sequence length="113" mass="13644">MVFRFLQSKHGFEIQEQSFNSFQNDQSHDSQNQLLQCIYQPDFLTTISIQLLIEKTYSHSRIYSNCHFEEYQKLTLSGKLSIEFNSRSRYSLEKSRRYLKLKTQVKTQEKLHR</sequence>
<dbReference type="AlphaFoldDB" id="A0A0H5QNT2"/>
<evidence type="ECO:0000313" key="1">
    <source>
        <dbReference type="EMBL" id="CRZ03051.1"/>
    </source>
</evidence>
<proteinExistence type="predicted"/>
<reference evidence="1" key="1">
    <citation type="submission" date="2015-04" db="EMBL/GenBank/DDBJ databases">
        <title>The genome sequence of the plant pathogenic Rhizarian Plasmodiophora brassicae reveals insights in its biotrophic life cycle and the origin of chitin synthesis.</title>
        <authorList>
            <person name="Schwelm A."/>
            <person name="Fogelqvist J."/>
            <person name="Knaust A."/>
            <person name="Julke S."/>
            <person name="Lilja T."/>
            <person name="Dhandapani V."/>
            <person name="Bonilla-Rosso G."/>
            <person name="Karlsson M."/>
            <person name="Shevchenko A."/>
            <person name="Choi S.R."/>
            <person name="Kim H.G."/>
            <person name="Park J.Y."/>
            <person name="Lim Y.P."/>
            <person name="Ludwig-Muller J."/>
            <person name="Dixelius C."/>
        </authorList>
    </citation>
    <scope>NUCLEOTIDE SEQUENCE</scope>
    <source>
        <tissue evidence="1">Potato root galls</tissue>
    </source>
</reference>
<name>A0A0H5QNT2_9EUKA</name>
<protein>
    <submittedName>
        <fullName evidence="1">Uncharacterized protein</fullName>
    </submittedName>
</protein>
<organism evidence="1">
    <name type="scientific">Spongospora subterranea</name>
    <dbReference type="NCBI Taxonomy" id="70186"/>
    <lineage>
        <taxon>Eukaryota</taxon>
        <taxon>Sar</taxon>
        <taxon>Rhizaria</taxon>
        <taxon>Endomyxa</taxon>
        <taxon>Phytomyxea</taxon>
        <taxon>Plasmodiophorida</taxon>
        <taxon>Plasmodiophoridae</taxon>
        <taxon>Spongospora</taxon>
    </lineage>
</organism>